<evidence type="ECO:0000313" key="3">
    <source>
        <dbReference type="EMBL" id="MBC5842179.1"/>
    </source>
</evidence>
<sequence length="169" mass="19432">MRTKILTILFFTFLISSKSLACDCKISKNLKEIQKREFTESKYIFIGEILKIDSKKHTFEIKVIESFKGVLNGKVYGGIYNQQCGPVIDKSGMWLIYANRKSNKLIQIRACGITRSFKNPENNISATRVPNPPPLNQTKSQNMKVQSNWKLRAKSDLENEIAELRKKTK</sequence>
<dbReference type="EMBL" id="JACRUJ010000004">
    <property type="protein sequence ID" value="MBC5842179.1"/>
    <property type="molecule type" value="Genomic_DNA"/>
</dbReference>
<gene>
    <name evidence="3" type="ORF">H8R23_12240</name>
</gene>
<keyword evidence="4" id="KW-1185">Reference proteome</keyword>
<keyword evidence="2" id="KW-0732">Signal</keyword>
<dbReference type="RefSeq" id="WP_187010677.1">
    <property type="nucleotide sequence ID" value="NZ_JACRUI010000004.1"/>
</dbReference>
<dbReference type="Proteomes" id="UP000629963">
    <property type="component" value="Unassembled WGS sequence"/>
</dbReference>
<feature type="chain" id="PRO_5046461843" description="Tissue inhibitor of metalloproteinase" evidence="2">
    <location>
        <begin position="22"/>
        <end position="169"/>
    </location>
</feature>
<feature type="region of interest" description="Disordered" evidence="1">
    <location>
        <begin position="122"/>
        <end position="146"/>
    </location>
</feature>
<evidence type="ECO:0000313" key="4">
    <source>
        <dbReference type="Proteomes" id="UP000629963"/>
    </source>
</evidence>
<dbReference type="InterPro" id="IPR008993">
    <property type="entry name" value="TIMP-like_OB-fold"/>
</dbReference>
<evidence type="ECO:0008006" key="5">
    <source>
        <dbReference type="Google" id="ProtNLM"/>
    </source>
</evidence>
<accession>A0ABR7J9H5</accession>
<comment type="caution">
    <text evidence="3">The sequence shown here is derived from an EMBL/GenBank/DDBJ whole genome shotgun (WGS) entry which is preliminary data.</text>
</comment>
<feature type="signal peptide" evidence="2">
    <location>
        <begin position="1"/>
        <end position="21"/>
    </location>
</feature>
<feature type="compositionally biased region" description="Polar residues" evidence="1">
    <location>
        <begin position="136"/>
        <end position="146"/>
    </location>
</feature>
<proteinExistence type="predicted"/>
<evidence type="ECO:0000256" key="2">
    <source>
        <dbReference type="SAM" id="SignalP"/>
    </source>
</evidence>
<name>A0ABR7J9H5_9FLAO</name>
<reference evidence="3 4" key="1">
    <citation type="submission" date="2020-08" db="EMBL/GenBank/DDBJ databases">
        <title>Description of novel Flavobacterium F-380 isolate.</title>
        <authorList>
            <person name="Saticioglu I.B."/>
            <person name="Duman M."/>
            <person name="Altun S."/>
        </authorList>
    </citation>
    <scope>NUCLEOTIDE SEQUENCE [LARGE SCALE GENOMIC DNA]</scope>
    <source>
        <strain evidence="3 4">F-380</strain>
    </source>
</reference>
<organism evidence="3 4">
    <name type="scientific">Flavobacterium kayseriense</name>
    <dbReference type="NCBI Taxonomy" id="2764714"/>
    <lineage>
        <taxon>Bacteria</taxon>
        <taxon>Pseudomonadati</taxon>
        <taxon>Bacteroidota</taxon>
        <taxon>Flavobacteriia</taxon>
        <taxon>Flavobacteriales</taxon>
        <taxon>Flavobacteriaceae</taxon>
        <taxon>Flavobacterium</taxon>
    </lineage>
</organism>
<protein>
    <recommendedName>
        <fullName evidence="5">Tissue inhibitor of metalloproteinase</fullName>
    </recommendedName>
</protein>
<evidence type="ECO:0000256" key="1">
    <source>
        <dbReference type="SAM" id="MobiDB-lite"/>
    </source>
</evidence>
<dbReference type="SUPFAM" id="SSF50242">
    <property type="entry name" value="TIMP-like"/>
    <property type="match status" value="1"/>
</dbReference>